<dbReference type="Proteomes" id="UP001165677">
    <property type="component" value="Unassembled WGS sequence"/>
</dbReference>
<reference evidence="1" key="1">
    <citation type="submission" date="2022-10" db="EMBL/GenBank/DDBJ databases">
        <title>Flavobacterium sp. nov., a bacterium isolated from lake sediment.</title>
        <authorList>
            <person name="Qu J.-H."/>
        </authorList>
    </citation>
    <scope>NUCLEOTIDE SEQUENCE</scope>
    <source>
        <strain evidence="1">TH16-21</strain>
    </source>
</reference>
<dbReference type="EMBL" id="JAPCIO010000004">
    <property type="protein sequence ID" value="MCW1148133.1"/>
    <property type="molecule type" value="Genomic_DNA"/>
</dbReference>
<evidence type="ECO:0000313" key="2">
    <source>
        <dbReference type="Proteomes" id="UP001165677"/>
    </source>
</evidence>
<protein>
    <submittedName>
        <fullName evidence="1">Uncharacterized protein</fullName>
    </submittedName>
</protein>
<name>A0ABT3EHS9_9FLAO</name>
<comment type="caution">
    <text evidence="1">The sequence shown here is derived from an EMBL/GenBank/DDBJ whole genome shotgun (WGS) entry which is preliminary data.</text>
</comment>
<evidence type="ECO:0000313" key="1">
    <source>
        <dbReference type="EMBL" id="MCW1148133.1"/>
    </source>
</evidence>
<keyword evidence="2" id="KW-1185">Reference proteome</keyword>
<proteinExistence type="predicted"/>
<dbReference type="RefSeq" id="WP_264368911.1">
    <property type="nucleotide sequence ID" value="NZ_JAPCIO010000004.1"/>
</dbReference>
<gene>
    <name evidence="1" type="ORF">OJ995_07870</name>
</gene>
<organism evidence="1 2">
    <name type="scientific">Flavobacterium lacisediminis</name>
    <dbReference type="NCBI Taxonomy" id="2989705"/>
    <lineage>
        <taxon>Bacteria</taxon>
        <taxon>Pseudomonadati</taxon>
        <taxon>Bacteroidota</taxon>
        <taxon>Flavobacteriia</taxon>
        <taxon>Flavobacteriales</taxon>
        <taxon>Flavobacteriaceae</taxon>
        <taxon>Flavobacterium</taxon>
    </lineage>
</organism>
<sequence length="146" mass="17071">MTNFIITYVNLSPKIGKVFVDLENLENKQQLTDSLIKLKKIKSEQQISVNLKDEDTLILCFVDCNDDFFIYSQKFAKKSKSNKVKYKTYFILNDKNCKIEGDSVKSKFYFLDGKLPLKYNKLVYPYSLKVNKGKILSSKFNFSEDE</sequence>
<accession>A0ABT3EHS9</accession>